<evidence type="ECO:0000256" key="7">
    <source>
        <dbReference type="ARBA" id="ARBA00022679"/>
    </source>
</evidence>
<keyword evidence="12" id="KW-0630">Potassium</keyword>
<keyword evidence="8" id="KW-0479">Metal-binding</keyword>
<dbReference type="Pfam" id="PF02773">
    <property type="entry name" value="S-AdoMet_synt_C"/>
    <property type="match status" value="1"/>
</dbReference>
<evidence type="ECO:0000256" key="1">
    <source>
        <dbReference type="ARBA" id="ARBA00001946"/>
    </source>
</evidence>
<evidence type="ECO:0000256" key="4">
    <source>
        <dbReference type="ARBA" id="ARBA00009685"/>
    </source>
</evidence>
<dbReference type="InterPro" id="IPR022628">
    <property type="entry name" value="S-AdoMet_synt_N"/>
</dbReference>
<keyword evidence="6" id="KW-0554">One-carbon metabolism</keyword>
<dbReference type="Pfam" id="PF00438">
    <property type="entry name" value="S-AdoMet_synt_N"/>
    <property type="match status" value="1"/>
</dbReference>
<evidence type="ECO:0000256" key="10">
    <source>
        <dbReference type="ARBA" id="ARBA00022840"/>
    </source>
</evidence>
<dbReference type="FunFam" id="3.30.300.10:FF:000004">
    <property type="entry name" value="S-adenosylmethionine synthase"/>
    <property type="match status" value="1"/>
</dbReference>
<gene>
    <name evidence="16" type="ORF">UFOPK3927_01144</name>
</gene>
<dbReference type="InterPro" id="IPR022631">
    <property type="entry name" value="ADOMET_SYNTHASE_CS"/>
</dbReference>
<dbReference type="EC" id="2.5.1.6" evidence="5"/>
<evidence type="ECO:0000256" key="9">
    <source>
        <dbReference type="ARBA" id="ARBA00022741"/>
    </source>
</evidence>
<organism evidence="16">
    <name type="scientific">freshwater metagenome</name>
    <dbReference type="NCBI Taxonomy" id="449393"/>
    <lineage>
        <taxon>unclassified sequences</taxon>
        <taxon>metagenomes</taxon>
        <taxon>ecological metagenomes</taxon>
    </lineage>
</organism>
<dbReference type="GO" id="GO:0046872">
    <property type="term" value="F:metal ion binding"/>
    <property type="evidence" value="ECO:0007669"/>
    <property type="project" value="UniProtKB-KW"/>
</dbReference>
<dbReference type="GO" id="GO:0006556">
    <property type="term" value="P:S-adenosylmethionine biosynthetic process"/>
    <property type="evidence" value="ECO:0007669"/>
    <property type="project" value="UniProtKB-UniPathway"/>
</dbReference>
<dbReference type="AlphaFoldDB" id="A0A6J7N403"/>
<evidence type="ECO:0000259" key="15">
    <source>
        <dbReference type="Pfam" id="PF02773"/>
    </source>
</evidence>
<evidence type="ECO:0000256" key="2">
    <source>
        <dbReference type="ARBA" id="ARBA00001958"/>
    </source>
</evidence>
<evidence type="ECO:0000256" key="8">
    <source>
        <dbReference type="ARBA" id="ARBA00022723"/>
    </source>
</evidence>
<dbReference type="Gene3D" id="3.30.300.10">
    <property type="match status" value="3"/>
</dbReference>
<evidence type="ECO:0000313" key="16">
    <source>
        <dbReference type="EMBL" id="CAB4988200.1"/>
    </source>
</evidence>
<dbReference type="InterPro" id="IPR022629">
    <property type="entry name" value="S-AdoMet_synt_central"/>
</dbReference>
<name>A0A6J7N403_9ZZZZ</name>
<feature type="domain" description="S-adenosylmethionine synthetase central" evidence="14">
    <location>
        <begin position="125"/>
        <end position="243"/>
    </location>
</feature>
<comment type="pathway">
    <text evidence="3">Amino-acid biosynthesis; S-adenosyl-L-methionine biosynthesis; S-adenosyl-L-methionine from L-methionine: step 1/1.</text>
</comment>
<dbReference type="SUPFAM" id="SSF55973">
    <property type="entry name" value="S-adenosylmethionine synthetase"/>
    <property type="match status" value="3"/>
</dbReference>
<reference evidence="16" key="1">
    <citation type="submission" date="2020-05" db="EMBL/GenBank/DDBJ databases">
        <authorList>
            <person name="Chiriac C."/>
            <person name="Salcher M."/>
            <person name="Ghai R."/>
            <person name="Kavagutti S V."/>
        </authorList>
    </citation>
    <scope>NUCLEOTIDE SEQUENCE</scope>
</reference>
<feature type="domain" description="S-adenosylmethionine synthetase C-terminal" evidence="15">
    <location>
        <begin position="245"/>
        <end position="384"/>
    </location>
</feature>
<dbReference type="NCBIfam" id="TIGR01034">
    <property type="entry name" value="metK"/>
    <property type="match status" value="1"/>
</dbReference>
<dbReference type="PIRSF" id="PIRSF000497">
    <property type="entry name" value="MAT"/>
    <property type="match status" value="1"/>
</dbReference>
<dbReference type="InterPro" id="IPR002133">
    <property type="entry name" value="S-AdoMet_synthetase"/>
</dbReference>
<sequence length="397" mass="42815">MSSWTFTSESVTEGHPDKMADQISDAILDAMLANDPMSRVACETLVTTGLAIIAGEVTTTGYVDIPSIVRDTIKGIGYDRESYGYDGETVGVMVSLDAQSSDIAQGVDDSEEVRTGTSGEDILNKQGAGDQGMMFGYACNETDVLMPLPIHVAHRMAERLADVRKAGTVPYLRPDGKTQVTFDYENGKPVRLRTVLISTQHDEGIDREDAIRPDLIEHVIRPVIPAQFANDDYQVLVNPTGRFVIGGPVGDAGLTGRKIIVDTYGGMARHGGGAFSGKDPSKVDRSAAYAARWVAKNVVAAGAADRCEVQVAYAIGVAHPVSIMVETFGTNTVDEEKIAAAVRNVFDLRPAAIARDLDLRKPRYKQTAAYGHFGRTGDAFTWERTDRVDALKSELGL</sequence>
<dbReference type="GO" id="GO:0004478">
    <property type="term" value="F:methionine adenosyltransferase activity"/>
    <property type="evidence" value="ECO:0007669"/>
    <property type="project" value="UniProtKB-EC"/>
</dbReference>
<comment type="cofactor">
    <cofactor evidence="2">
        <name>K(+)</name>
        <dbReference type="ChEBI" id="CHEBI:29103"/>
    </cofactor>
</comment>
<evidence type="ECO:0000259" key="13">
    <source>
        <dbReference type="Pfam" id="PF00438"/>
    </source>
</evidence>
<keyword evidence="7" id="KW-0808">Transferase</keyword>
<evidence type="ECO:0000256" key="3">
    <source>
        <dbReference type="ARBA" id="ARBA00005224"/>
    </source>
</evidence>
<evidence type="ECO:0000259" key="14">
    <source>
        <dbReference type="Pfam" id="PF02772"/>
    </source>
</evidence>
<dbReference type="Pfam" id="PF02772">
    <property type="entry name" value="S-AdoMet_synt_M"/>
    <property type="match status" value="1"/>
</dbReference>
<dbReference type="HAMAP" id="MF_00086">
    <property type="entry name" value="S_AdoMet_synth1"/>
    <property type="match status" value="1"/>
</dbReference>
<dbReference type="EMBL" id="CAFBOK010000129">
    <property type="protein sequence ID" value="CAB4988200.1"/>
    <property type="molecule type" value="Genomic_DNA"/>
</dbReference>
<dbReference type="PROSITE" id="PS00376">
    <property type="entry name" value="ADOMET_SYNTHASE_1"/>
    <property type="match status" value="1"/>
</dbReference>
<accession>A0A6J7N403</accession>
<dbReference type="GO" id="GO:0006730">
    <property type="term" value="P:one-carbon metabolic process"/>
    <property type="evidence" value="ECO:0007669"/>
    <property type="project" value="UniProtKB-KW"/>
</dbReference>
<proteinExistence type="inferred from homology"/>
<dbReference type="InterPro" id="IPR022630">
    <property type="entry name" value="S-AdoMet_synt_C"/>
</dbReference>
<keyword evidence="9" id="KW-0547">Nucleotide-binding</keyword>
<evidence type="ECO:0000256" key="12">
    <source>
        <dbReference type="ARBA" id="ARBA00022958"/>
    </source>
</evidence>
<feature type="domain" description="S-adenosylmethionine synthetase N-terminal" evidence="13">
    <location>
        <begin position="5"/>
        <end position="100"/>
    </location>
</feature>
<comment type="similarity">
    <text evidence="4">Belongs to the AdoMet synthase family.</text>
</comment>
<dbReference type="PANTHER" id="PTHR11964">
    <property type="entry name" value="S-ADENOSYLMETHIONINE SYNTHETASE"/>
    <property type="match status" value="1"/>
</dbReference>
<evidence type="ECO:0000256" key="6">
    <source>
        <dbReference type="ARBA" id="ARBA00022563"/>
    </source>
</evidence>
<evidence type="ECO:0000256" key="5">
    <source>
        <dbReference type="ARBA" id="ARBA00012828"/>
    </source>
</evidence>
<dbReference type="FunFam" id="3.30.300.10:FF:000003">
    <property type="entry name" value="S-adenosylmethionine synthase"/>
    <property type="match status" value="1"/>
</dbReference>
<comment type="cofactor">
    <cofactor evidence="1">
        <name>Mg(2+)</name>
        <dbReference type="ChEBI" id="CHEBI:18420"/>
    </cofactor>
</comment>
<keyword evidence="10" id="KW-0067">ATP-binding</keyword>
<protein>
    <recommendedName>
        <fullName evidence="5">methionine adenosyltransferase</fullName>
        <ecNumber evidence="5">2.5.1.6</ecNumber>
    </recommendedName>
</protein>
<dbReference type="GO" id="GO:0005524">
    <property type="term" value="F:ATP binding"/>
    <property type="evidence" value="ECO:0007669"/>
    <property type="project" value="UniProtKB-KW"/>
</dbReference>
<dbReference type="UniPathway" id="UPA00315">
    <property type="reaction ID" value="UER00080"/>
</dbReference>
<evidence type="ECO:0000256" key="11">
    <source>
        <dbReference type="ARBA" id="ARBA00022842"/>
    </source>
</evidence>
<keyword evidence="11" id="KW-0460">Magnesium</keyword>
<dbReference type="InterPro" id="IPR022636">
    <property type="entry name" value="S-AdoMet_synthetase_sfam"/>
</dbReference>
<dbReference type="CDD" id="cd18079">
    <property type="entry name" value="S-AdoMet_synt"/>
    <property type="match status" value="1"/>
</dbReference>
<dbReference type="PROSITE" id="PS00377">
    <property type="entry name" value="ADOMET_SYNTHASE_2"/>
    <property type="match status" value="1"/>
</dbReference>